<keyword evidence="4" id="KW-1185">Reference proteome</keyword>
<dbReference type="Pfam" id="PF25942">
    <property type="entry name" value="Ig_halo"/>
    <property type="match status" value="1"/>
</dbReference>
<reference evidence="4" key="1">
    <citation type="submission" date="2016-10" db="EMBL/GenBank/DDBJ databases">
        <authorList>
            <person name="Varghese N."/>
            <person name="Submissions S."/>
        </authorList>
    </citation>
    <scope>NUCLEOTIDE SEQUENCE [LARGE SCALE GENOMIC DNA]</scope>
    <source>
        <strain evidence="4">CGMCC 1.7739</strain>
    </source>
</reference>
<dbReference type="Proteomes" id="UP000198876">
    <property type="component" value="Unassembled WGS sequence"/>
</dbReference>
<organism evidence="3 4">
    <name type="scientific">Halopelagius inordinatus</name>
    <dbReference type="NCBI Taxonomy" id="553467"/>
    <lineage>
        <taxon>Archaea</taxon>
        <taxon>Methanobacteriati</taxon>
        <taxon>Methanobacteriota</taxon>
        <taxon>Stenosarchaea group</taxon>
        <taxon>Halobacteria</taxon>
        <taxon>Halobacteriales</taxon>
        <taxon>Haloferacaceae</taxon>
    </lineage>
</organism>
<feature type="compositionally biased region" description="Basic and acidic residues" evidence="1">
    <location>
        <begin position="26"/>
        <end position="37"/>
    </location>
</feature>
<proteinExistence type="predicted"/>
<accession>A0A1I2SY11</accession>
<name>A0A1I2SY11_9EURY</name>
<dbReference type="EMBL" id="FOOQ01000002">
    <property type="protein sequence ID" value="SFG57755.1"/>
    <property type="molecule type" value="Genomic_DNA"/>
</dbReference>
<dbReference type="AlphaFoldDB" id="A0A1I2SY11"/>
<dbReference type="InterPro" id="IPR058929">
    <property type="entry name" value="Ig_halo"/>
</dbReference>
<dbReference type="PROSITE" id="PS51257">
    <property type="entry name" value="PROKAR_LIPOPROTEIN"/>
    <property type="match status" value="1"/>
</dbReference>
<feature type="domain" description="Ig-like" evidence="2">
    <location>
        <begin position="62"/>
        <end position="136"/>
    </location>
</feature>
<sequence>MRTRRRLLASVAAAGSLSVSGCDAFRSRPDETADRTTETTTTRSGDAGRAVGVVVENVSPSARYVTVVVEDGGEELFAESESYAPDGTGQTRRYSAVVPRFGEYDVAVETADGAAARGTVRVDTVHGDAEVTVGEEIRVRQSVRCSPECGPVSVDGEFERFGDSPWPRREASTGYAVSIANVGDEARPVEVEFEVDGRRVLDYRYRPHPGTELRLPVVPPLRRFALAVTAADRTWRAAWDDARSAEIPLAFDGRGVRVDAWPAAGADLTVRNERGRRDVTVEAYRDGERVAAETVELDRGETTRVADFLSEPGVYDVRVVGNATVTRTFVVARRGRLLVRARDGVDVYLVR</sequence>
<evidence type="ECO:0000313" key="3">
    <source>
        <dbReference type="EMBL" id="SFG57755.1"/>
    </source>
</evidence>
<dbReference type="RefSeq" id="WP_092892595.1">
    <property type="nucleotide sequence ID" value="NZ_FOOQ01000002.1"/>
</dbReference>
<evidence type="ECO:0000313" key="4">
    <source>
        <dbReference type="Proteomes" id="UP000198876"/>
    </source>
</evidence>
<protein>
    <recommendedName>
        <fullName evidence="2">Ig-like domain-containing protein</fullName>
    </recommendedName>
</protein>
<dbReference type="OrthoDB" id="282315at2157"/>
<dbReference type="STRING" id="553467.SAMN04488063_2475"/>
<feature type="region of interest" description="Disordered" evidence="1">
    <location>
        <begin position="26"/>
        <end position="46"/>
    </location>
</feature>
<evidence type="ECO:0000256" key="1">
    <source>
        <dbReference type="SAM" id="MobiDB-lite"/>
    </source>
</evidence>
<gene>
    <name evidence="3" type="ORF">SAMN04488063_2475</name>
</gene>
<evidence type="ECO:0000259" key="2">
    <source>
        <dbReference type="Pfam" id="PF25942"/>
    </source>
</evidence>